<evidence type="ECO:0000259" key="7">
    <source>
        <dbReference type="Pfam" id="PF02278"/>
    </source>
</evidence>
<dbReference type="SUPFAM" id="SSF48230">
    <property type="entry name" value="Chondroitin AC/alginate lyase"/>
    <property type="match status" value="1"/>
</dbReference>
<dbReference type="InterPro" id="IPR039174">
    <property type="entry name" value="Chondroitin_ABC_lyase"/>
</dbReference>
<dbReference type="InterPro" id="IPR008929">
    <property type="entry name" value="Chondroitin_lyas"/>
</dbReference>
<dbReference type="InterPro" id="IPR011013">
    <property type="entry name" value="Gal_mutarotase_sf_dom"/>
</dbReference>
<dbReference type="PIRSF" id="PIRSF034515">
    <property type="entry name" value="Chondroitinase"/>
    <property type="match status" value="1"/>
</dbReference>
<dbReference type="Proteomes" id="UP000027997">
    <property type="component" value="Unassembled WGS sequence"/>
</dbReference>
<feature type="binding site" evidence="5">
    <location>
        <position position="5"/>
    </location>
    <ligand>
        <name>Ca(2+)</name>
        <dbReference type="ChEBI" id="CHEBI:29108"/>
    </ligand>
</feature>
<dbReference type="InterPro" id="IPR003159">
    <property type="entry name" value="Lyase_8_central_dom"/>
</dbReference>
<dbReference type="Gene3D" id="2.60.220.10">
    <property type="entry name" value="Polysaccharide lyase family 8-like, C-terminal"/>
    <property type="match status" value="1"/>
</dbReference>
<keyword evidence="5" id="KW-0479">Metal-binding</keyword>
<evidence type="ECO:0000313" key="11">
    <source>
        <dbReference type="Proteomes" id="UP000027997"/>
    </source>
</evidence>
<dbReference type="SUPFAM" id="SSF49863">
    <property type="entry name" value="Hyaluronate lyase-like, C-terminal domain"/>
    <property type="match status" value="1"/>
</dbReference>
<name>A0A081KGR1_9GAMM</name>
<dbReference type="GO" id="GO:0005576">
    <property type="term" value="C:extracellular region"/>
    <property type="evidence" value="ECO:0007669"/>
    <property type="project" value="InterPro"/>
</dbReference>
<organism evidence="10 11">
    <name type="scientific">Endozoicomonas elysicola</name>
    <dbReference type="NCBI Taxonomy" id="305900"/>
    <lineage>
        <taxon>Bacteria</taxon>
        <taxon>Pseudomonadati</taxon>
        <taxon>Pseudomonadota</taxon>
        <taxon>Gammaproteobacteria</taxon>
        <taxon>Oceanospirillales</taxon>
        <taxon>Endozoicomonadaceae</taxon>
        <taxon>Endozoicomonas</taxon>
    </lineage>
</organism>
<keyword evidence="3" id="KW-0119">Carbohydrate metabolism</keyword>
<dbReference type="Pfam" id="PF02278">
    <property type="entry name" value="Lyase_8"/>
    <property type="match status" value="1"/>
</dbReference>
<dbReference type="PANTHER" id="PTHR37322:SF3">
    <property type="entry name" value="CHONDROITIN SULFATE ABC EXOLYASE"/>
    <property type="match status" value="1"/>
</dbReference>
<evidence type="ECO:0000256" key="4">
    <source>
        <dbReference type="PIRSR" id="PIRSR034515-1"/>
    </source>
</evidence>
<feature type="binding site" evidence="5">
    <location>
        <position position="147"/>
    </location>
    <ligand>
        <name>Ca(2+)</name>
        <dbReference type="ChEBI" id="CHEBI:29108"/>
    </ligand>
</feature>
<dbReference type="InterPro" id="IPR015176">
    <property type="entry name" value="Lyase_N"/>
</dbReference>
<reference evidence="10 11" key="1">
    <citation type="submission" date="2014-06" db="EMBL/GenBank/DDBJ databases">
        <title>Whole Genome Sequences of Three Symbiotic Endozoicomonas Bacteria.</title>
        <authorList>
            <person name="Neave M.J."/>
            <person name="Apprill A."/>
            <person name="Voolstra C.R."/>
        </authorList>
    </citation>
    <scope>NUCLEOTIDE SEQUENCE [LARGE SCALE GENOMIC DNA]</scope>
    <source>
        <strain evidence="10 11">DSM 22380</strain>
    </source>
</reference>
<feature type="active site" description="Proton donor" evidence="4">
    <location>
        <position position="448"/>
    </location>
</feature>
<dbReference type="InterPro" id="IPR024200">
    <property type="entry name" value="Chondroitinase_ABC_I"/>
</dbReference>
<proteinExistence type="inferred from homology"/>
<dbReference type="InterPro" id="IPR015177">
    <property type="entry name" value="Lyase_catalyt"/>
</dbReference>
<keyword evidence="5" id="KW-0106">Calcium</keyword>
<dbReference type="Gene3D" id="2.60.120.430">
    <property type="entry name" value="Galactose-binding lectin"/>
    <property type="match status" value="1"/>
</dbReference>
<dbReference type="EMBL" id="JOJP01000001">
    <property type="protein sequence ID" value="KEI73337.1"/>
    <property type="molecule type" value="Genomic_DNA"/>
</dbReference>
<dbReference type="Pfam" id="PF09092">
    <property type="entry name" value="Lyase_N"/>
    <property type="match status" value="1"/>
</dbReference>
<feature type="domain" description="Lyase N-terminal" evidence="8">
    <location>
        <begin position="1"/>
        <end position="166"/>
    </location>
</feature>
<feature type="domain" description="Polysaccharide lyase family 8 central" evidence="7">
    <location>
        <begin position="569"/>
        <end position="822"/>
    </location>
</feature>
<evidence type="ECO:0000259" key="9">
    <source>
        <dbReference type="Pfam" id="PF09093"/>
    </source>
</evidence>
<dbReference type="Gene3D" id="1.50.10.100">
    <property type="entry name" value="Chondroitin AC/alginate lyase"/>
    <property type="match status" value="1"/>
</dbReference>
<dbReference type="PANTHER" id="PTHR37322">
    <property type="match status" value="1"/>
</dbReference>
<evidence type="ECO:0000313" key="10">
    <source>
        <dbReference type="EMBL" id="KEI73337.1"/>
    </source>
</evidence>
<dbReference type="GO" id="GO:0046872">
    <property type="term" value="F:metal ion binding"/>
    <property type="evidence" value="ECO:0007669"/>
    <property type="project" value="UniProtKB-KW"/>
</dbReference>
<feature type="domain" description="Lyase catalytic" evidence="9">
    <location>
        <begin position="187"/>
        <end position="544"/>
    </location>
</feature>
<dbReference type="GO" id="GO:0034000">
    <property type="term" value="F:chondroitin-sulfate-ABC endolyase activity"/>
    <property type="evidence" value="ECO:0007669"/>
    <property type="project" value="InterPro"/>
</dbReference>
<dbReference type="SUPFAM" id="SSF74650">
    <property type="entry name" value="Galactose mutarotase-like"/>
    <property type="match status" value="1"/>
</dbReference>
<evidence type="ECO:0000256" key="1">
    <source>
        <dbReference type="ARBA" id="ARBA00006699"/>
    </source>
</evidence>
<dbReference type="Pfam" id="PF09093">
    <property type="entry name" value="Lyase_catalyt"/>
    <property type="match status" value="1"/>
</dbReference>
<comment type="similarity">
    <text evidence="1 3">Belongs to the polysaccharide lyase 8 family.</text>
</comment>
<dbReference type="InterPro" id="IPR008979">
    <property type="entry name" value="Galactose-bd-like_sf"/>
</dbReference>
<evidence type="ECO:0000256" key="6">
    <source>
        <dbReference type="SAM" id="MobiDB-lite"/>
    </source>
</evidence>
<feature type="active site" description="Proton acceptor" evidence="4">
    <location>
        <position position="441"/>
    </location>
</feature>
<keyword evidence="11" id="KW-1185">Reference proteome</keyword>
<feature type="binding site" evidence="5">
    <location>
        <position position="3"/>
    </location>
    <ligand>
        <name>Ca(2+)</name>
        <dbReference type="ChEBI" id="CHEBI:29108"/>
    </ligand>
</feature>
<dbReference type="GO" id="GO:0005975">
    <property type="term" value="P:carbohydrate metabolic process"/>
    <property type="evidence" value="ECO:0007669"/>
    <property type="project" value="InterPro"/>
</dbReference>
<evidence type="ECO:0000259" key="8">
    <source>
        <dbReference type="Pfam" id="PF09092"/>
    </source>
</evidence>
<accession>A0A081KGR1</accession>
<evidence type="ECO:0000256" key="3">
    <source>
        <dbReference type="PIRNR" id="PIRNR034515"/>
    </source>
</evidence>
<dbReference type="InterPro" id="IPR014718">
    <property type="entry name" value="GH-type_carb-bd"/>
</dbReference>
<feature type="region of interest" description="Disordered" evidence="6">
    <location>
        <begin position="957"/>
        <end position="989"/>
    </location>
</feature>
<feature type="active site" description="Proton acceptor" evidence="4">
    <location>
        <position position="330"/>
    </location>
</feature>
<dbReference type="InterPro" id="IPR011071">
    <property type="entry name" value="Lyase_8-like_C"/>
</dbReference>
<comment type="function">
    <text evidence="3">Broad-specificity glycosaminoglycan lyase.</text>
</comment>
<gene>
    <name evidence="10" type="ORF">GV64_23790</name>
</gene>
<keyword evidence="2 3" id="KW-0456">Lyase</keyword>
<evidence type="ECO:0000256" key="5">
    <source>
        <dbReference type="PIRSR" id="PIRSR034515-3"/>
    </source>
</evidence>
<dbReference type="Gene3D" id="2.70.98.10">
    <property type="match status" value="1"/>
</dbReference>
<dbReference type="STRING" id="305900.GV64_23790"/>
<dbReference type="GO" id="GO:0030246">
    <property type="term" value="F:carbohydrate binding"/>
    <property type="evidence" value="ECO:0007669"/>
    <property type="project" value="InterPro"/>
</dbReference>
<comment type="caution">
    <text evidence="10">The sequence shown here is derived from an EMBL/GenBank/DDBJ whole genome shotgun (WGS) entry which is preliminary data.</text>
</comment>
<dbReference type="SUPFAM" id="SSF49785">
    <property type="entry name" value="Galactose-binding domain-like"/>
    <property type="match status" value="1"/>
</dbReference>
<dbReference type="eggNOG" id="ENOG502Z8J1">
    <property type="taxonomic scope" value="Bacteria"/>
</dbReference>
<evidence type="ECO:0000256" key="2">
    <source>
        <dbReference type="ARBA" id="ARBA00023239"/>
    </source>
</evidence>
<protein>
    <recommendedName>
        <fullName evidence="3">Chondroitin sulfate ABC lyase</fullName>
    </recommendedName>
    <alternativeName>
        <fullName evidence="3">Chondroitin ABC eliminase</fullName>
    </alternativeName>
    <alternativeName>
        <fullName evidence="3">Chondroitin ABC lyase</fullName>
    </alternativeName>
    <alternativeName>
        <fullName evidence="3">Chondroitinase ABC</fullName>
    </alternativeName>
</protein>
<dbReference type="AlphaFoldDB" id="A0A081KGR1"/>
<feature type="compositionally biased region" description="Basic and acidic residues" evidence="6">
    <location>
        <begin position="959"/>
        <end position="970"/>
    </location>
</feature>
<dbReference type="GO" id="GO:0006027">
    <property type="term" value="P:glycosaminoglycan catabolic process"/>
    <property type="evidence" value="ECO:0007669"/>
    <property type="project" value="InterPro"/>
</dbReference>
<sequence>MISFEENAVPGYVEPQENSLVQLSFNKAIHGDQSLQWDWNAPSAALKINNSSAIDLITDKQARDALGRPATHVLSFWVYNEQAQDKSKKLQVLLNDDTNHKTEVSLDFTGWRTFGVSIINDLGFNNGPIDSLSFKAPSVSNGSLLIDRVMFSIDDDRYQWSDYHIQIDRHPFTEIDFNIAEPPPQATPSELAGVKDIYQRTLEYLVDSNVPTFRELQSKYAELHLDDNLTRPLRHIITDKQQVIYQPDSLVGNDKLQFDEYVILGDKDDREGADSKVAGYAKLMLNIGTAYHQDAFQAHQVELAEMYIKLTEHLLGQGFFQGSALVTTHHWGYSGRWWYLSALLMADQLEQGIRNKVYDALVWYSREFKESFDMVAGPESSNMDYFNTLSIQHLTLLLLEPDEHRRVALIRKFSDFIGESLAQTPPGFFDGFRPDGTAWRHKGNYPGYSFSAMDNVAKVVYFLNDSPFSVSDAGKANLKKAMMAGWLYTNPIVGLGNSGRHPFTGLGIKAYDDGMKYLALSGNPESGDSIDEELASIYLQVTGKSAQDGQSIFGRSINPATLPEGHWSFNGGAFGIHRYGDTMVTLKAYNSNVWSSEIYAADNRYGRYQSHGGVQIMPYGNPESFGYKEDGWNWNRNPGTTTIHLEWDTLESPNSGTLMVFSDEAFSGSASLDNEFGLFAFKHKAPDRPNFDPTFVARKSVLAIGNRLIMLGSDISNTGSGSNRTETTLFQHAITDDSMDTWINGGKISTSTDSTQLGEHDWLIDGMGNGYLIGSNSIVEVRRQQQSSRHNKTKEATSGHFASAWIDHGVRPDKAGYEYQVILDTTPQEMEALSLNQQQGNPGYEVLRKDHQFHIIQDQSSGVTGYVAFERGETNHSLITHIDKPALAMVRTLSTGRLSLTAVSPGLTLNHEDDRQSHQPVDVTVTVDGLWELVEDSQQGIQLNKLSDSTEVTFTSDFGRSKSIELKPEGEESVTPPPPPSEGGGEGGGAIEWMTLLALLFAFAMRKKPDIR</sequence>